<evidence type="ECO:0000256" key="1">
    <source>
        <dbReference type="SAM" id="MobiDB-lite"/>
    </source>
</evidence>
<feature type="compositionally biased region" description="Polar residues" evidence="1">
    <location>
        <begin position="64"/>
        <end position="75"/>
    </location>
</feature>
<protein>
    <submittedName>
        <fullName evidence="2">Uncharacterized protein</fullName>
    </submittedName>
</protein>
<accession>A0A8H3F2I7</accession>
<evidence type="ECO:0000313" key="2">
    <source>
        <dbReference type="EMBL" id="CAF9915854.1"/>
    </source>
</evidence>
<feature type="region of interest" description="Disordered" evidence="1">
    <location>
        <begin position="64"/>
        <end position="133"/>
    </location>
</feature>
<sequence>MASEGKLPDTLYGLLRRRNELVAILKPLQVVLKTGTLEERRAAKRQAMPSWQLFQIVEEKIQELTPSAPTTGSMHDQQKADTATDADYKADSQTNHQPKADEPDSADHKTSPAESGNGNDGGDKPEEGSKLNQRLESMDYAELEREVGWVFISLYTRLCQADFWGVAMESTR</sequence>
<proteinExistence type="predicted"/>
<keyword evidence="3" id="KW-1185">Reference proteome</keyword>
<feature type="compositionally biased region" description="Basic and acidic residues" evidence="1">
    <location>
        <begin position="98"/>
        <end position="111"/>
    </location>
</feature>
<dbReference type="AlphaFoldDB" id="A0A8H3F2I7"/>
<comment type="caution">
    <text evidence="2">The sequence shown here is derived from an EMBL/GenBank/DDBJ whole genome shotgun (WGS) entry which is preliminary data.</text>
</comment>
<evidence type="ECO:0000313" key="3">
    <source>
        <dbReference type="Proteomes" id="UP000664534"/>
    </source>
</evidence>
<dbReference type="EMBL" id="CAJPDT010000015">
    <property type="protein sequence ID" value="CAF9915854.1"/>
    <property type="molecule type" value="Genomic_DNA"/>
</dbReference>
<reference evidence="2" key="1">
    <citation type="submission" date="2021-03" db="EMBL/GenBank/DDBJ databases">
        <authorList>
            <person name="Tagirdzhanova G."/>
        </authorList>
    </citation>
    <scope>NUCLEOTIDE SEQUENCE</scope>
</reference>
<organism evidence="2 3">
    <name type="scientific">Imshaugia aleurites</name>
    <dbReference type="NCBI Taxonomy" id="172621"/>
    <lineage>
        <taxon>Eukaryota</taxon>
        <taxon>Fungi</taxon>
        <taxon>Dikarya</taxon>
        <taxon>Ascomycota</taxon>
        <taxon>Pezizomycotina</taxon>
        <taxon>Lecanoromycetes</taxon>
        <taxon>OSLEUM clade</taxon>
        <taxon>Lecanoromycetidae</taxon>
        <taxon>Lecanorales</taxon>
        <taxon>Lecanorineae</taxon>
        <taxon>Parmeliaceae</taxon>
        <taxon>Imshaugia</taxon>
    </lineage>
</organism>
<name>A0A8H3F2I7_9LECA</name>
<dbReference type="Proteomes" id="UP000664534">
    <property type="component" value="Unassembled WGS sequence"/>
</dbReference>
<gene>
    <name evidence="2" type="ORF">IMSHALPRED_002718</name>
</gene>